<reference evidence="1 2" key="1">
    <citation type="submission" date="2017-09" db="EMBL/GenBank/DDBJ databases">
        <title>Depth-based differentiation of microbial function through sediment-hosted aquifers and enrichment of novel symbionts in the deep terrestrial subsurface.</title>
        <authorList>
            <person name="Probst A.J."/>
            <person name="Ladd B."/>
            <person name="Jarett J.K."/>
            <person name="Geller-Mcgrath D.E."/>
            <person name="Sieber C.M."/>
            <person name="Emerson J.B."/>
            <person name="Anantharaman K."/>
            <person name="Thomas B.C."/>
            <person name="Malmstrom R."/>
            <person name="Stieglmeier M."/>
            <person name="Klingl A."/>
            <person name="Woyke T."/>
            <person name="Ryan C.M."/>
            <person name="Banfield J.F."/>
        </authorList>
    </citation>
    <scope>NUCLEOTIDE SEQUENCE [LARGE SCALE GENOMIC DNA]</scope>
    <source>
        <strain evidence="1">CG_4_9_14_3_um_filter_33_16</strain>
    </source>
</reference>
<gene>
    <name evidence="1" type="ORF">CO097_01015</name>
</gene>
<name>A0A2M8CFN4_9BACT</name>
<proteinExistence type="predicted"/>
<dbReference type="EMBL" id="PFTV01000025">
    <property type="protein sequence ID" value="PJB57884.1"/>
    <property type="molecule type" value="Genomic_DNA"/>
</dbReference>
<protein>
    <submittedName>
        <fullName evidence="1">Uncharacterized protein</fullName>
    </submittedName>
</protein>
<organism evidence="1 2">
    <name type="scientific">Candidatus Infernicultor aquiphilus</name>
    <dbReference type="NCBI Taxonomy" id="1805029"/>
    <lineage>
        <taxon>Bacteria</taxon>
        <taxon>Pseudomonadati</taxon>
        <taxon>Atribacterota</taxon>
        <taxon>Candidatus Phoenicimicrobiia</taxon>
        <taxon>Candidatus Pheonicimicrobiales</taxon>
        <taxon>Candidatus Phoenicimicrobiaceae</taxon>
        <taxon>Candidatus Infernicultor</taxon>
    </lineage>
</organism>
<evidence type="ECO:0000313" key="2">
    <source>
        <dbReference type="Proteomes" id="UP000228560"/>
    </source>
</evidence>
<accession>A0A2M8CFN4</accession>
<evidence type="ECO:0000313" key="1">
    <source>
        <dbReference type="EMBL" id="PJB57884.1"/>
    </source>
</evidence>
<dbReference type="Proteomes" id="UP000228560">
    <property type="component" value="Unassembled WGS sequence"/>
</dbReference>
<dbReference type="AlphaFoldDB" id="A0A2M8CFN4"/>
<comment type="caution">
    <text evidence="1">The sequence shown here is derived from an EMBL/GenBank/DDBJ whole genome shotgun (WGS) entry which is preliminary data.</text>
</comment>
<sequence>MDDYRRLRSYIELSGDFFVIIKIMEEQVQIKDQQEFIAYRSQLQFDYQFFRELFFEEKEEWQKKSFRKGKPFIVPFNRNILVLK</sequence>